<comment type="caution">
    <text evidence="1">The sequence shown here is derived from an EMBL/GenBank/DDBJ whole genome shotgun (WGS) entry which is preliminary data.</text>
</comment>
<sequence>MEWLDREEEIVGLDAVMRGTVDEKTLRELLYEELGYEPTEGQLGAWQQAGQAKFEQLPQVGVAFERLEQVVAGQVWGYRPAYRDITTGRFISLDDVMAARRAAGLIR</sequence>
<name>X1QB17_9ZZZZ</name>
<evidence type="ECO:0000313" key="1">
    <source>
        <dbReference type="EMBL" id="GAI51971.1"/>
    </source>
</evidence>
<protein>
    <submittedName>
        <fullName evidence="1">Uncharacterized protein</fullName>
    </submittedName>
</protein>
<accession>X1QB17</accession>
<proteinExistence type="predicted"/>
<organism evidence="1">
    <name type="scientific">marine sediment metagenome</name>
    <dbReference type="NCBI Taxonomy" id="412755"/>
    <lineage>
        <taxon>unclassified sequences</taxon>
        <taxon>metagenomes</taxon>
        <taxon>ecological metagenomes</taxon>
    </lineage>
</organism>
<reference evidence="1" key="1">
    <citation type="journal article" date="2014" name="Front. Microbiol.">
        <title>High frequency of phylogenetically diverse reductive dehalogenase-homologous genes in deep subseafloor sedimentary metagenomes.</title>
        <authorList>
            <person name="Kawai M."/>
            <person name="Futagami T."/>
            <person name="Toyoda A."/>
            <person name="Takaki Y."/>
            <person name="Nishi S."/>
            <person name="Hori S."/>
            <person name="Arai W."/>
            <person name="Tsubouchi T."/>
            <person name="Morono Y."/>
            <person name="Uchiyama I."/>
            <person name="Ito T."/>
            <person name="Fujiyama A."/>
            <person name="Inagaki F."/>
            <person name="Takami H."/>
        </authorList>
    </citation>
    <scope>NUCLEOTIDE SEQUENCE</scope>
    <source>
        <strain evidence="1">Expedition CK06-06</strain>
    </source>
</reference>
<dbReference type="AlphaFoldDB" id="X1QB17"/>
<gene>
    <name evidence="1" type="ORF">S06H3_61363</name>
</gene>
<dbReference type="EMBL" id="BARV01040226">
    <property type="protein sequence ID" value="GAI51971.1"/>
    <property type="molecule type" value="Genomic_DNA"/>
</dbReference>